<reference evidence="2 3" key="1">
    <citation type="submission" date="2018-06" db="EMBL/GenBank/DDBJ databases">
        <title>Genomic Encyclopedia of Archaeal and Bacterial Type Strains, Phase II (KMG-II): from individual species to whole genera.</title>
        <authorList>
            <person name="Goeker M."/>
        </authorList>
    </citation>
    <scope>NUCLEOTIDE SEQUENCE [LARGE SCALE GENOMIC DNA]</scope>
    <source>
        <strain evidence="2 3">DSM 15361</strain>
    </source>
</reference>
<dbReference type="SUPFAM" id="SSF53300">
    <property type="entry name" value="vWA-like"/>
    <property type="match status" value="1"/>
</dbReference>
<dbReference type="Gene3D" id="3.40.50.410">
    <property type="entry name" value="von Willebrand factor, type A domain"/>
    <property type="match status" value="1"/>
</dbReference>
<dbReference type="PROSITE" id="PS50234">
    <property type="entry name" value="VWFA"/>
    <property type="match status" value="1"/>
</dbReference>
<gene>
    <name evidence="2" type="ORF">LX95_02425</name>
</gene>
<name>A0A2W7HVJ1_9FLAO</name>
<dbReference type="SMART" id="SM00327">
    <property type="entry name" value="VWA"/>
    <property type="match status" value="1"/>
</dbReference>
<dbReference type="InterPro" id="IPR002035">
    <property type="entry name" value="VWF_A"/>
</dbReference>
<evidence type="ECO:0000313" key="3">
    <source>
        <dbReference type="Proteomes" id="UP000249542"/>
    </source>
</evidence>
<dbReference type="Proteomes" id="UP000249542">
    <property type="component" value="Unassembled WGS sequence"/>
</dbReference>
<dbReference type="Pfam" id="PF13768">
    <property type="entry name" value="VWA_3"/>
    <property type="match status" value="1"/>
</dbReference>
<comment type="caution">
    <text evidence="2">The sequence shown here is derived from an EMBL/GenBank/DDBJ whole genome shotgun (WGS) entry which is preliminary data.</text>
</comment>
<evidence type="ECO:0000259" key="1">
    <source>
        <dbReference type="PROSITE" id="PS50234"/>
    </source>
</evidence>
<keyword evidence="3" id="KW-1185">Reference proteome</keyword>
<dbReference type="AlphaFoldDB" id="A0A2W7HVJ1"/>
<protein>
    <submittedName>
        <fullName evidence="2">von Willebrand factor type A domain-containing protein</fullName>
    </submittedName>
</protein>
<dbReference type="PANTHER" id="PTHR10338:SF108">
    <property type="entry name" value="INTER-ALPHA-TRYPSIN INHIBITOR HEAVY CHAIN H4-LIKE PROTEIN"/>
    <property type="match status" value="1"/>
</dbReference>
<proteinExistence type="predicted"/>
<dbReference type="InterPro" id="IPR050934">
    <property type="entry name" value="ITIH"/>
</dbReference>
<accession>A0A2W7HVJ1</accession>
<dbReference type="RefSeq" id="WP_111541704.1">
    <property type="nucleotide sequence ID" value="NZ_QKYV01000007.1"/>
</dbReference>
<dbReference type="PANTHER" id="PTHR10338">
    <property type="entry name" value="INTER-ALPHA-TRYPSIN INHIBITOR HEAVY CHAIN FAMILY MEMBER"/>
    <property type="match status" value="1"/>
</dbReference>
<dbReference type="EMBL" id="QKYV01000007">
    <property type="protein sequence ID" value="PZW38761.1"/>
    <property type="molecule type" value="Genomic_DNA"/>
</dbReference>
<dbReference type="PROSITE" id="PS51257">
    <property type="entry name" value="PROKAR_LIPOPROTEIN"/>
    <property type="match status" value="1"/>
</dbReference>
<evidence type="ECO:0000313" key="2">
    <source>
        <dbReference type="EMBL" id="PZW38761.1"/>
    </source>
</evidence>
<organism evidence="2 3">
    <name type="scientific">Mesonia algae</name>
    <dbReference type="NCBI Taxonomy" id="213248"/>
    <lineage>
        <taxon>Bacteria</taxon>
        <taxon>Pseudomonadati</taxon>
        <taxon>Bacteroidota</taxon>
        <taxon>Flavobacteriia</taxon>
        <taxon>Flavobacteriales</taxon>
        <taxon>Flavobacteriaceae</taxon>
        <taxon>Mesonia</taxon>
    </lineage>
</organism>
<feature type="domain" description="VWFA" evidence="1">
    <location>
        <begin position="40"/>
        <end position="236"/>
    </location>
</feature>
<dbReference type="InterPro" id="IPR036465">
    <property type="entry name" value="vWFA_dom_sf"/>
</dbReference>
<sequence length="236" mass="25740">MKLQKTFTVLILITSFTLLQSCYVTKKTSDFFGIETSNLNTLYLIDISGSMEGIDEGSVKDQVMREAGNTAGNKVSDAIGGKIGSILGKQVTKEATKLGAVKRKLIPAIKGLTDGKKFVIYTFNDNVTKQAEEFKEANNTTRTSSNIFVQNLKATGGTNTLEGLLEALSSIKEIQEIVLMSDGLPNSDPQAILDEIREVNTNDVIIHTIAFGEDADLDFMKKLAEENNGKFITSKM</sequence>